<keyword evidence="2" id="KW-1185">Reference proteome</keyword>
<reference evidence="1" key="1">
    <citation type="submission" date="2022-03" db="EMBL/GenBank/DDBJ databases">
        <title>Draft Genome Sequence of Firmicute Strain S0AB, a Heterotrophic Iron/Sulfur-Oxidizing Extreme Acidophile.</title>
        <authorList>
            <person name="Vergara E."/>
            <person name="Pakostova E."/>
            <person name="Johnson D.B."/>
            <person name="Holmes D.S."/>
        </authorList>
    </citation>
    <scope>NUCLEOTIDE SEQUENCE</scope>
    <source>
        <strain evidence="1">S0AB</strain>
    </source>
</reference>
<accession>A0A9X1VAU1</accession>
<comment type="caution">
    <text evidence="1">The sequence shown here is derived from an EMBL/GenBank/DDBJ whole genome shotgun (WGS) entry which is preliminary data.</text>
</comment>
<dbReference type="EMBL" id="JALBUF010000004">
    <property type="protein sequence ID" value="MCI0183328.1"/>
    <property type="molecule type" value="Genomic_DNA"/>
</dbReference>
<name>A0A9X1VAU1_9BACL</name>
<sequence length="348" mass="38404">MVTMWERIDQLGVRNLSIVGVSKHAGKTTTLNRLIEDAAMVKRRLAIASIGIDGERHDHLMGTPKPEIWVPEHTFFATAISMMEAASAPVSWKVPTGIESPFGEVWVGQTTGEGTIGLAGVRQLAHLEILQGIFQTFAVEHILWDGALSRMIAVNPRVSDGVVLATGAVLGTLAKVTQHTQHALRRLNVEALPKHLFEQLLMRNAGVLVAEILLDFGNQDLRDAEVLSIEYVHEAGAFTEDVRTLATWTDQQRLFLYAGAVTDRVLQSFQNRKHPVFVVAMTPSHLFVTEDAWRSFARAGHQLLVRKSVPLIGVTVNPTSPRNVTLDPQVLKQSIQSLTNAPVWDVME</sequence>
<organism evidence="1 2">
    <name type="scientific">Sulfoacidibacillus ferrooxidans</name>
    <dbReference type="NCBI Taxonomy" id="2005001"/>
    <lineage>
        <taxon>Bacteria</taxon>
        <taxon>Bacillati</taxon>
        <taxon>Bacillota</taxon>
        <taxon>Bacilli</taxon>
        <taxon>Bacillales</taxon>
        <taxon>Alicyclobacillaceae</taxon>
        <taxon>Sulfoacidibacillus</taxon>
    </lineage>
</organism>
<proteinExistence type="predicted"/>
<dbReference type="AlphaFoldDB" id="A0A9X1VAU1"/>
<gene>
    <name evidence="1" type="ORF">MM817_01605</name>
</gene>
<protein>
    <submittedName>
        <fullName evidence="1">Uncharacterized protein</fullName>
    </submittedName>
</protein>
<evidence type="ECO:0000313" key="2">
    <source>
        <dbReference type="Proteomes" id="UP001139263"/>
    </source>
</evidence>
<evidence type="ECO:0000313" key="1">
    <source>
        <dbReference type="EMBL" id="MCI0183328.1"/>
    </source>
</evidence>
<dbReference type="RefSeq" id="WP_241713476.1">
    <property type="nucleotide sequence ID" value="NZ_JALBUF010000004.1"/>
</dbReference>
<dbReference type="Proteomes" id="UP001139263">
    <property type="component" value="Unassembled WGS sequence"/>
</dbReference>